<evidence type="ECO:0000259" key="1">
    <source>
        <dbReference type="Pfam" id="PF11716"/>
    </source>
</evidence>
<organism evidence="2">
    <name type="scientific">freshwater metagenome</name>
    <dbReference type="NCBI Taxonomy" id="449393"/>
    <lineage>
        <taxon>unclassified sequences</taxon>
        <taxon>metagenomes</taxon>
        <taxon>ecological metagenomes</taxon>
    </lineage>
</organism>
<accession>A0A6J6KEJ7</accession>
<sequence>MSDVGRLLNEHVVGCAAAHQRLLAALETLTDEQCRGTTALPGWTRGHVLNHLARNADSHVHLLQCASRGEVGEQYPGGAVARNAAIEDGAGRSAEQLVADVRRSIYALEAQWAATNAQGWQGEGLNSAGAIIPMNDVVFLRWREVEVHTSDLDLGATWQQWSAEYVRYELDRQVMLWRSRKSMGMTVLPEAALRLPPNHRLAWLLRRVEVEGLATPDGF</sequence>
<name>A0A6J6KEJ7_9ZZZZ</name>
<dbReference type="GO" id="GO:0046872">
    <property type="term" value="F:metal ion binding"/>
    <property type="evidence" value="ECO:0007669"/>
    <property type="project" value="InterPro"/>
</dbReference>
<dbReference type="InterPro" id="IPR024344">
    <property type="entry name" value="MDMPI_metal-binding"/>
</dbReference>
<dbReference type="InterPro" id="IPR017517">
    <property type="entry name" value="Maleyloyr_isom"/>
</dbReference>
<dbReference type="NCBIfam" id="TIGR03083">
    <property type="entry name" value="maleylpyruvate isomerase family mycothiol-dependent enzyme"/>
    <property type="match status" value="1"/>
</dbReference>
<reference evidence="2" key="1">
    <citation type="submission" date="2020-05" db="EMBL/GenBank/DDBJ databases">
        <authorList>
            <person name="Chiriac C."/>
            <person name="Salcher M."/>
            <person name="Ghai R."/>
            <person name="Kavagutti S V."/>
        </authorList>
    </citation>
    <scope>NUCLEOTIDE SEQUENCE</scope>
</reference>
<proteinExistence type="predicted"/>
<protein>
    <submittedName>
        <fullName evidence="2">Unannotated protein</fullName>
    </submittedName>
</protein>
<dbReference type="InterPro" id="IPR034660">
    <property type="entry name" value="DinB/YfiT-like"/>
</dbReference>
<dbReference type="AlphaFoldDB" id="A0A6J6KEJ7"/>
<dbReference type="Gene3D" id="1.20.120.450">
    <property type="entry name" value="dinb family like domain"/>
    <property type="match status" value="1"/>
</dbReference>
<evidence type="ECO:0000313" key="2">
    <source>
        <dbReference type="EMBL" id="CAB4648180.1"/>
    </source>
</evidence>
<dbReference type="Pfam" id="PF11716">
    <property type="entry name" value="MDMPI_N"/>
    <property type="match status" value="1"/>
</dbReference>
<feature type="domain" description="Mycothiol-dependent maleylpyruvate isomerase metal-binding" evidence="1">
    <location>
        <begin position="16"/>
        <end position="152"/>
    </location>
</feature>
<gene>
    <name evidence="2" type="ORF">UFOPK2166_00648</name>
</gene>
<dbReference type="EMBL" id="CAEZWB010000069">
    <property type="protein sequence ID" value="CAB4648180.1"/>
    <property type="molecule type" value="Genomic_DNA"/>
</dbReference>
<dbReference type="SUPFAM" id="SSF109854">
    <property type="entry name" value="DinB/YfiT-like putative metalloenzymes"/>
    <property type="match status" value="1"/>
</dbReference>